<dbReference type="SMART" id="SM00471">
    <property type="entry name" value="HDc"/>
    <property type="match status" value="1"/>
</dbReference>
<dbReference type="RefSeq" id="WP_284100188.1">
    <property type="nucleotide sequence ID" value="NZ_JARRAF010000006.1"/>
</dbReference>
<evidence type="ECO:0000256" key="7">
    <source>
        <dbReference type="HAMAP-Rule" id="MF_00277"/>
    </source>
</evidence>
<dbReference type="SUPFAM" id="SSF55021">
    <property type="entry name" value="ACT-like"/>
    <property type="match status" value="2"/>
</dbReference>
<dbReference type="Proteomes" id="UP001172778">
    <property type="component" value="Unassembled WGS sequence"/>
</dbReference>
<keyword evidence="6 7" id="KW-0511">Multifunctional enzyme</keyword>
<comment type="cofactor">
    <cofactor evidence="7">
        <name>Mg(2+)</name>
        <dbReference type="ChEBI" id="CHEBI:18420"/>
    </cofactor>
</comment>
<evidence type="ECO:0000259" key="8">
    <source>
        <dbReference type="PROSITE" id="PS51671"/>
    </source>
</evidence>
<evidence type="ECO:0000313" key="10">
    <source>
        <dbReference type="EMBL" id="MDK2123884.1"/>
    </source>
</evidence>
<dbReference type="EC" id="2.7.7.59" evidence="7"/>
<dbReference type="CDD" id="cd04900">
    <property type="entry name" value="ACT_UUR-like_1"/>
    <property type="match status" value="1"/>
</dbReference>
<dbReference type="CDD" id="cd05401">
    <property type="entry name" value="NT_GlnE_GlnD_like"/>
    <property type="match status" value="1"/>
</dbReference>
<dbReference type="Gene3D" id="3.30.70.260">
    <property type="match status" value="1"/>
</dbReference>
<dbReference type="PROSITE" id="PS51831">
    <property type="entry name" value="HD"/>
    <property type="match status" value="1"/>
</dbReference>
<proteinExistence type="inferred from homology"/>
<evidence type="ECO:0000313" key="11">
    <source>
        <dbReference type="Proteomes" id="UP001172778"/>
    </source>
</evidence>
<dbReference type="Pfam" id="PF08335">
    <property type="entry name" value="GlnD_UR_UTase"/>
    <property type="match status" value="1"/>
</dbReference>
<keyword evidence="2 7" id="KW-0548">Nucleotidyltransferase</keyword>
<evidence type="ECO:0000256" key="4">
    <source>
        <dbReference type="ARBA" id="ARBA00022801"/>
    </source>
</evidence>
<evidence type="ECO:0000256" key="6">
    <source>
        <dbReference type="ARBA" id="ARBA00023268"/>
    </source>
</evidence>
<dbReference type="SUPFAM" id="SSF81593">
    <property type="entry name" value="Nucleotidyltransferase substrate binding subunit/domain"/>
    <property type="match status" value="1"/>
</dbReference>
<dbReference type="EMBL" id="JARRAF010000006">
    <property type="protein sequence ID" value="MDK2123884.1"/>
    <property type="molecule type" value="Genomic_DNA"/>
</dbReference>
<dbReference type="CDD" id="cd00077">
    <property type="entry name" value="HDc"/>
    <property type="match status" value="1"/>
</dbReference>
<comment type="catalytic activity">
    <reaction evidence="7">
        <text>[protein-PII]-uridylyl-L-tyrosine + H2O = [protein-PII]-L-tyrosine + UMP + H(+)</text>
        <dbReference type="Rhea" id="RHEA:48600"/>
        <dbReference type="Rhea" id="RHEA-COMP:12147"/>
        <dbReference type="Rhea" id="RHEA-COMP:12148"/>
        <dbReference type="ChEBI" id="CHEBI:15377"/>
        <dbReference type="ChEBI" id="CHEBI:15378"/>
        <dbReference type="ChEBI" id="CHEBI:46858"/>
        <dbReference type="ChEBI" id="CHEBI:57865"/>
        <dbReference type="ChEBI" id="CHEBI:90602"/>
    </reaction>
</comment>
<evidence type="ECO:0000256" key="5">
    <source>
        <dbReference type="ARBA" id="ARBA00022842"/>
    </source>
</evidence>
<dbReference type="InterPro" id="IPR013546">
    <property type="entry name" value="PII_UdlTrfase/GS_AdlTrfase"/>
</dbReference>
<comment type="similarity">
    <text evidence="7">Belongs to the GlnD family.</text>
</comment>
<organism evidence="10 11">
    <name type="scientific">Parachitinimonas caeni</name>
    <dbReference type="NCBI Taxonomy" id="3031301"/>
    <lineage>
        <taxon>Bacteria</taxon>
        <taxon>Pseudomonadati</taxon>
        <taxon>Pseudomonadota</taxon>
        <taxon>Betaproteobacteria</taxon>
        <taxon>Neisseriales</taxon>
        <taxon>Chitinibacteraceae</taxon>
        <taxon>Parachitinimonas</taxon>
    </lineage>
</organism>
<comment type="catalytic activity">
    <reaction evidence="7">
        <text>[protein-PII]-L-tyrosine + UTP = [protein-PII]-uridylyl-L-tyrosine + diphosphate</text>
        <dbReference type="Rhea" id="RHEA:13673"/>
        <dbReference type="Rhea" id="RHEA-COMP:12147"/>
        <dbReference type="Rhea" id="RHEA-COMP:12148"/>
        <dbReference type="ChEBI" id="CHEBI:33019"/>
        <dbReference type="ChEBI" id="CHEBI:46398"/>
        <dbReference type="ChEBI" id="CHEBI:46858"/>
        <dbReference type="ChEBI" id="CHEBI:90602"/>
        <dbReference type="EC" id="2.7.7.59"/>
    </reaction>
</comment>
<keyword evidence="4 7" id="KW-0378">Hydrolase</keyword>
<dbReference type="InterPro" id="IPR045865">
    <property type="entry name" value="ACT-like_dom_sf"/>
</dbReference>
<feature type="domain" description="ACT" evidence="8">
    <location>
        <begin position="674"/>
        <end position="752"/>
    </location>
</feature>
<comment type="activity regulation">
    <text evidence="7">Uridylyltransferase (UTase) activity is inhibited by glutamine, while glutamine activates uridylyl-removing (UR) activity.</text>
</comment>
<dbReference type="InterPro" id="IPR006674">
    <property type="entry name" value="HD_domain"/>
</dbReference>
<dbReference type="NCBIfam" id="NF002837">
    <property type="entry name" value="PRK03059.1"/>
    <property type="match status" value="1"/>
</dbReference>
<keyword evidence="11" id="KW-1185">Reference proteome</keyword>
<dbReference type="InterPro" id="IPR010043">
    <property type="entry name" value="UTase/UR"/>
</dbReference>
<protein>
    <recommendedName>
        <fullName evidence="7">Bifunctional uridylyltransferase/uridylyl-removing enzyme</fullName>
        <shortName evidence="7">UTase/UR</shortName>
    </recommendedName>
    <alternativeName>
        <fullName evidence="7">Bifunctional [protein-PII] modification enzyme</fullName>
    </alternativeName>
    <alternativeName>
        <fullName evidence="7">Bifunctional nitrogen sensor protein</fullName>
    </alternativeName>
    <domain>
        <recommendedName>
            <fullName evidence="7">[Protein-PII] uridylyltransferase</fullName>
            <shortName evidence="7">PII uridylyltransferase</shortName>
            <shortName evidence="7">UTase</shortName>
            <ecNumber evidence="7">2.7.7.59</ecNumber>
        </recommendedName>
    </domain>
    <domain>
        <recommendedName>
            <fullName evidence="7">[Protein-PII]-UMP uridylyl-removing enzyme</fullName>
            <shortName evidence="7">UR</shortName>
            <ecNumber evidence="7">3.1.4.-</ecNumber>
        </recommendedName>
    </domain>
</protein>
<keyword evidence="3" id="KW-0677">Repeat</keyword>
<sequence>MPESLPILKQRLLNARTAIFADYNDPQQAGHLLVEWASYVDDFLAERWQALNLSPAVCLIAVGGYGRGQLFPCSDVDLLILLPDNATDATLHKVEQFVGMMWDLGLEIGHSVRTLADCLHEAERDITVQTAMLETRLVSGDSLIYRDFERAIQHALDPVAFFEAKLLEQQQRHERHQGAYKLEPNVKEAPGSLRDLHLLIWLARAMGIGHSWYSLERAQLLTPHEVRKIKRAERLLWSFRIALHLTAGRREDRILFDYQNSLALRFGYRNTEATRASEQLMSVYYRCARIVMQLQPILLSQLKRRLGGQLPLPAQPLNERFQARGGALEISDPHLYKHEPSAILETFLMLQQHPELTGISADTLRALWHARPQIDANFRRDPRNRELFLTIMRQPSGTTRVLRRMNQLGVLGRYIPAFGKIVGQMQHDLFHVYTVDEHILMVVRNLRRFATPAFNHEYPFCSRLIEDFERPEVLFLAGLFHDIAKGRGGDHSKLGRVDALDFCREHGMPIEDGELVAWLVEHHLTMSTVAQKQDVYDPATIEHFARLVGNQRRLTGLYLLTVADIRGTSPKVWNAWKSKLLEDLFHATSRALGEGVISLNSALEDRQQESTRLMRLYGMRDDAHLPFWQELDTVYFLRHEAREIAWHARLLYGRFKSPTPIVRARLSEGGEGLQVMVYSRDQAELFARICSFFERAHYSILDAKVYTTRHGYALDSFYVYIPDQHDEHYRDLIGFVEYELGRLITEAGPLSPPVSGRISRHLKHFPLSPQVLIRQDDKQKYHILSIVAGDRPGLLSRIARVLSEHQVAIHSAKIMTLGERAEDTFQISGAVLTDPKSMVKLEADLMQNLGL</sequence>
<dbReference type="CDD" id="cd04899">
    <property type="entry name" value="ACT_ACR-UUR-like_2"/>
    <property type="match status" value="1"/>
</dbReference>
<evidence type="ECO:0000259" key="9">
    <source>
        <dbReference type="PROSITE" id="PS51831"/>
    </source>
</evidence>
<feature type="region of interest" description="Uridylyltransferase" evidence="7">
    <location>
        <begin position="1"/>
        <end position="316"/>
    </location>
</feature>
<accession>A0ABT7DV70</accession>
<evidence type="ECO:0000256" key="1">
    <source>
        <dbReference type="ARBA" id="ARBA00022679"/>
    </source>
</evidence>
<dbReference type="GO" id="GO:0008773">
    <property type="term" value="F:[protein-PII] uridylyltransferase activity"/>
    <property type="evidence" value="ECO:0007669"/>
    <property type="project" value="UniProtKB-EC"/>
</dbReference>
<dbReference type="NCBIfam" id="TIGR01693">
    <property type="entry name" value="UTase_glnD"/>
    <property type="match status" value="1"/>
</dbReference>
<dbReference type="PANTHER" id="PTHR47320">
    <property type="entry name" value="BIFUNCTIONAL URIDYLYLTRANSFERASE/URIDYLYL-REMOVING ENZYME"/>
    <property type="match status" value="1"/>
</dbReference>
<evidence type="ECO:0000256" key="3">
    <source>
        <dbReference type="ARBA" id="ARBA00022737"/>
    </source>
</evidence>
<dbReference type="InterPro" id="IPR043519">
    <property type="entry name" value="NT_sf"/>
</dbReference>
<dbReference type="PIRSF" id="PIRSF006288">
    <property type="entry name" value="PII_uridyltransf"/>
    <property type="match status" value="1"/>
</dbReference>
<comment type="caution">
    <text evidence="7">Lacks conserved residue(s) required for the propagation of feature annotation.</text>
</comment>
<evidence type="ECO:0000256" key="2">
    <source>
        <dbReference type="ARBA" id="ARBA00022695"/>
    </source>
</evidence>
<reference evidence="10" key="1">
    <citation type="submission" date="2023-03" db="EMBL/GenBank/DDBJ databases">
        <title>Chitinimonas shenzhenensis gen. nov., sp. nov., a novel member of family Burkholderiaceae isolated from activated sludge collected in Shen Zhen, China.</title>
        <authorList>
            <person name="Wang X."/>
        </authorList>
    </citation>
    <scope>NUCLEOTIDE SEQUENCE</scope>
    <source>
        <strain evidence="10">DQS-5</strain>
    </source>
</reference>
<name>A0ABT7DV70_9NEIS</name>
<keyword evidence="1 7" id="KW-0808">Transferase</keyword>
<dbReference type="PANTHER" id="PTHR47320:SF1">
    <property type="entry name" value="BIFUNCTIONAL URIDYLYLTRANSFERASE_URIDYLYL-REMOVING ENZYME"/>
    <property type="match status" value="1"/>
</dbReference>
<dbReference type="SUPFAM" id="SSF109604">
    <property type="entry name" value="HD-domain/PDEase-like"/>
    <property type="match status" value="1"/>
</dbReference>
<feature type="domain" description="HD" evidence="9">
    <location>
        <begin position="435"/>
        <end position="557"/>
    </location>
</feature>
<dbReference type="Gene3D" id="1.10.3090.10">
    <property type="entry name" value="cca-adding enzyme, domain 2"/>
    <property type="match status" value="1"/>
</dbReference>
<gene>
    <name evidence="7" type="primary">glnD</name>
    <name evidence="10" type="ORF">PZA18_07460</name>
</gene>
<comment type="domain">
    <text evidence="7">Has four distinct domains: an N-terminal nucleotidyltransferase (NT) domain responsible for UTase activity, a central HD domain that encodes UR activity, and two C-terminal ACT domains that seem to have a role in glutamine sensing.</text>
</comment>
<dbReference type="EC" id="3.1.4.-" evidence="7"/>
<comment type="caution">
    <text evidence="10">The sequence shown here is derived from an EMBL/GenBank/DDBJ whole genome shotgun (WGS) entry which is preliminary data.</text>
</comment>
<dbReference type="HAMAP" id="MF_00277">
    <property type="entry name" value="PII_uridylyl_transf"/>
    <property type="match status" value="1"/>
</dbReference>
<dbReference type="SUPFAM" id="SSF81301">
    <property type="entry name" value="Nucleotidyltransferase"/>
    <property type="match status" value="1"/>
</dbReference>
<feature type="domain" description="ACT" evidence="8">
    <location>
        <begin position="783"/>
        <end position="851"/>
    </location>
</feature>
<dbReference type="Pfam" id="PF01842">
    <property type="entry name" value="ACT"/>
    <property type="match status" value="1"/>
</dbReference>
<dbReference type="Pfam" id="PF01909">
    <property type="entry name" value="NTP_transf_2"/>
    <property type="match status" value="1"/>
</dbReference>
<keyword evidence="5 7" id="KW-0460">Magnesium</keyword>
<dbReference type="Pfam" id="PF01966">
    <property type="entry name" value="HD"/>
    <property type="match status" value="1"/>
</dbReference>
<dbReference type="InterPro" id="IPR002934">
    <property type="entry name" value="Polymerase_NTP_transf_dom"/>
</dbReference>
<dbReference type="InterPro" id="IPR002912">
    <property type="entry name" value="ACT_dom"/>
</dbReference>
<dbReference type="PROSITE" id="PS51671">
    <property type="entry name" value="ACT"/>
    <property type="match status" value="2"/>
</dbReference>
<comment type="function">
    <text evidence="7">Modifies, by uridylylation and deuridylylation, the PII regulatory proteins (GlnB and homologs), in response to the nitrogen status of the cell that GlnD senses through the glutamine level. Under low glutamine levels, catalyzes the conversion of the PII proteins and UTP to PII-UMP and PPi, while under higher glutamine levels, GlnD hydrolyzes PII-UMP to PII and UMP (deuridylylation). Thus, controls uridylylation state and activity of the PII proteins, and plays an important role in the regulation of nitrogen metabolism.</text>
</comment>
<dbReference type="InterPro" id="IPR003607">
    <property type="entry name" value="HD/PDEase_dom"/>
</dbReference>